<evidence type="ECO:0000259" key="1">
    <source>
        <dbReference type="Pfam" id="PF01833"/>
    </source>
</evidence>
<name>A0A139LIN3_9BACE</name>
<dbReference type="InterPro" id="IPR013783">
    <property type="entry name" value="Ig-like_fold"/>
</dbReference>
<evidence type="ECO:0000313" key="2">
    <source>
        <dbReference type="EMBL" id="KXT51307.1"/>
    </source>
</evidence>
<reference evidence="2 3" key="1">
    <citation type="submission" date="2016-02" db="EMBL/GenBank/DDBJ databases">
        <authorList>
            <person name="Wen L."/>
            <person name="He K."/>
            <person name="Yang H."/>
        </authorList>
    </citation>
    <scope>NUCLEOTIDE SEQUENCE [LARGE SCALE GENOMIC DNA]</scope>
    <source>
        <strain evidence="2 3">KLE1704</strain>
    </source>
</reference>
<dbReference type="InterPro" id="IPR002909">
    <property type="entry name" value="IPT_dom"/>
</dbReference>
<organism evidence="2">
    <name type="scientific">Bacteroides intestinalis</name>
    <dbReference type="NCBI Taxonomy" id="329854"/>
    <lineage>
        <taxon>Bacteria</taxon>
        <taxon>Pseudomonadati</taxon>
        <taxon>Bacteroidota</taxon>
        <taxon>Bacteroidia</taxon>
        <taxon>Bacteroidales</taxon>
        <taxon>Bacteroidaceae</taxon>
        <taxon>Bacteroides</taxon>
    </lineage>
</organism>
<dbReference type="PATRIC" id="fig|329854.7.peg.2134"/>
<dbReference type="InterPro" id="IPR011042">
    <property type="entry name" value="6-blade_b-propeller_TolB-like"/>
</dbReference>
<dbReference type="Gene3D" id="2.60.40.10">
    <property type="entry name" value="Immunoglobulins"/>
    <property type="match status" value="1"/>
</dbReference>
<dbReference type="PROSITE" id="PS51257">
    <property type="entry name" value="PROKAR_LIPOPROTEIN"/>
    <property type="match status" value="1"/>
</dbReference>
<comment type="caution">
    <text evidence="2">The sequence shown here is derived from an EMBL/GenBank/DDBJ whole genome shotgun (WGS) entry which is preliminary data.</text>
</comment>
<proteinExistence type="predicted"/>
<dbReference type="Proteomes" id="UP000070319">
    <property type="component" value="Unassembled WGS sequence"/>
</dbReference>
<dbReference type="SUPFAM" id="SSF63825">
    <property type="entry name" value="YWTD domain"/>
    <property type="match status" value="1"/>
</dbReference>
<accession>A0A139LIN3</accession>
<protein>
    <submittedName>
        <fullName evidence="2">NHL repeat protein</fullName>
    </submittedName>
</protein>
<feature type="domain" description="IPT/TIG" evidence="1">
    <location>
        <begin position="40"/>
        <end position="118"/>
    </location>
</feature>
<evidence type="ECO:0000313" key="3">
    <source>
        <dbReference type="Proteomes" id="UP000070319"/>
    </source>
</evidence>
<dbReference type="EMBL" id="LTDF01000075">
    <property type="protein sequence ID" value="KXT51307.1"/>
    <property type="molecule type" value="Genomic_DNA"/>
</dbReference>
<gene>
    <name evidence="2" type="ORF">HMPREF2531_02095</name>
</gene>
<dbReference type="RefSeq" id="WP_082788053.1">
    <property type="nucleotide sequence ID" value="NZ_KQ968691.1"/>
</dbReference>
<sequence length="440" mass="48742">MKKTLFMTLTSLSLFACNGSEIIEKQHATGNYYDPQKPVVISEMLPSWGQIDQNYLIRGNFPKDTANIRVYFGTKKAVVLGCDGRELYGMVPKLYPGLNSLSVVVGNDSIVTDFQFKYYQKQSLKNIVGKENEGDEYIEGTFDEARIKNPTGLGTVTGQDGDNIIMVEGEWESRISLISLDDNKMIKIGDVGWCGGPAVTSTRDKFYVIGREGNRSVYSFSKADGWVATPVADLTITNDMLSGGSVVGGLTFAEDDRYLYVMTGDGYMGCIDLVEKSFERLLEKDDWDGVNVGTNWISYLVYSKYYHCFFATHEGGNGIFKITQNAEGKWIAKKFAGFNNGDNIVLGHRLNDAVLRSPSGIAVNKDGEIFFGSKSGSCILKIKGDMVSLVAGVPNAWWTGVSNEPLESGFNQPLAIVTDYEDNFYIADRDKRLVRKLTIE</sequence>
<dbReference type="Pfam" id="PF01833">
    <property type="entry name" value="TIG"/>
    <property type="match status" value="1"/>
</dbReference>
<dbReference type="AlphaFoldDB" id="A0A139LIN3"/>
<dbReference type="Gene3D" id="2.120.10.30">
    <property type="entry name" value="TolB, C-terminal domain"/>
    <property type="match status" value="1"/>
</dbReference>